<feature type="domain" description="Copper amine oxidase N2-terminal" evidence="15">
    <location>
        <begin position="80"/>
        <end position="158"/>
    </location>
</feature>
<comment type="caution">
    <text evidence="17">The sequence shown here is derived from an EMBL/GenBank/DDBJ whole genome shotgun (WGS) entry which is preliminary data.</text>
</comment>
<dbReference type="OMA" id="LPWARHQ"/>
<evidence type="ECO:0000256" key="9">
    <source>
        <dbReference type="PIRSR" id="PIRSR600269-50"/>
    </source>
</evidence>
<feature type="domain" description="Copper amine oxidase N3-terminal" evidence="16">
    <location>
        <begin position="731"/>
        <end position="830"/>
    </location>
</feature>
<dbReference type="PROSITE" id="PS01165">
    <property type="entry name" value="COPPER_AMINE_OXID_2"/>
    <property type="match status" value="1"/>
</dbReference>
<dbReference type="PANTHER" id="PTHR10638:SF41">
    <property type="entry name" value="AMINE OXIDASE"/>
    <property type="match status" value="1"/>
</dbReference>
<dbReference type="InterPro" id="IPR049948">
    <property type="entry name" value="Cu_Am_ox_TPQ-bd"/>
</dbReference>
<dbReference type="SUPFAM" id="SSF49998">
    <property type="entry name" value="Amine oxidase catalytic domain"/>
    <property type="match status" value="2"/>
</dbReference>
<evidence type="ECO:0000256" key="7">
    <source>
        <dbReference type="ARBA" id="ARBA00023008"/>
    </source>
</evidence>
<feature type="domain" description="Copper amine oxidase catalytic" evidence="14">
    <location>
        <begin position="853"/>
        <end position="1269"/>
    </location>
</feature>
<keyword evidence="6 11" id="KW-0560">Oxidoreductase</keyword>
<keyword evidence="8" id="KW-1015">Disulfide bond</keyword>
<keyword evidence="5 9" id="KW-0801">TPQ</keyword>
<proteinExistence type="inferred from homology"/>
<evidence type="ECO:0000256" key="11">
    <source>
        <dbReference type="RuleBase" id="RU000672"/>
    </source>
</evidence>
<comment type="cofactor">
    <cofactor evidence="11">
        <name>Cu cation</name>
        <dbReference type="ChEBI" id="CHEBI:23378"/>
    </cofactor>
    <text evidence="11">Contains 1 topaquinone per subunit.</text>
</comment>
<evidence type="ECO:0000256" key="8">
    <source>
        <dbReference type="ARBA" id="ARBA00023157"/>
    </source>
</evidence>
<feature type="domain" description="Copper amine oxidase catalytic" evidence="14">
    <location>
        <begin position="297"/>
        <end position="435"/>
    </location>
</feature>
<dbReference type="FunFam" id="2.70.98.20:FF:000004">
    <property type="entry name" value="Amine oxidase"/>
    <property type="match status" value="1"/>
</dbReference>
<dbReference type="Gene3D" id="2.70.98.20">
    <property type="entry name" value="Copper amine oxidase, catalytic domain"/>
    <property type="match status" value="3"/>
</dbReference>
<accession>A0A103XJJ1</accession>
<keyword evidence="7 11" id="KW-0186">Copper</keyword>
<feature type="domain" description="Copper amine oxidase N3-terminal" evidence="16">
    <location>
        <begin position="171"/>
        <end position="270"/>
    </location>
</feature>
<evidence type="ECO:0000313" key="18">
    <source>
        <dbReference type="Proteomes" id="UP000243975"/>
    </source>
</evidence>
<keyword evidence="18" id="KW-1185">Reference proteome</keyword>
<dbReference type="InterPro" id="IPR000269">
    <property type="entry name" value="Cu_amine_oxidase"/>
</dbReference>
<evidence type="ECO:0000256" key="4">
    <source>
        <dbReference type="ARBA" id="ARBA00022723"/>
    </source>
</evidence>
<feature type="modified residue" description="2',4',5'-topaquinone" evidence="10">
    <location>
        <position position="1020"/>
    </location>
</feature>
<comment type="similarity">
    <text evidence="2 11">Belongs to the copper/topaquinone oxidase family.</text>
</comment>
<sequence>MHLREREMGKSNYVQFFIIMAIAPFIFIYSRYPPENLGCSTATPPWCTTKTHRKTNLRSTSILDAGIPDSDHHFTDTPLHPLDPLTVSEINRVRSILSAYEPFLLSSPSINSLSLDEPEKIEVTRWKTGDPLPPRRASVTALFDGVTHFLTVDLGLGLVTGHDVHTGPGYPMLAPNDLTTALEVTYSDLEFNRSILARGVDLNDINCITLSSGWYGPDEEGKRIVKVQCFSSQDTSNFYMRPIEGLTVTVDIDKRKIIKITDIGRGIPIPKATNTEYEYTTNYPFSDMGPTPNPMSMEQLKGPSFTVDDGHIVKWANWVFHLKPDIRAGMVISQAMIRAEDGKYRSVMYKGFASELFVPYMDPDEAWYFKSYMDAGEFGLGATAMSLVELNDCPRHAYYMDAVFTTTDGQPFIQPNIICIFERYAGDIGWRHSEIPVMGFNVGLSGMLMVKGTPYENINDIPNTSDMTGTLVSENVIGVVHDHFVTFHLDMDIDGANNSFVKFNLVKEETLPGQSPRKSYLKAKRKVAKTEDDAKIKLKLYDPSEFHVINPSQRSRLGNPTGYKIVPGGTAASLLDHDDAPQIRAAFTNNQAEELDCSTNSRWCTTKNRFFQSTLKEPSKRTKPTTTTVRHHTSDVPHHPLDPLTLTELNKLRSILLSHSLFQNSKTYAFHSVVLEEPEKFDVLTWSHGDPLPPRKGSVIARVNDVTHVLTVDLATGEITPVDVGEHSGYPTMTIEDMTSSTWAPLGNADFNRTIIARGIDLKDLACLPISIGWFGKKEENRRLIKVQCYSMEGTANFYMRPIEGLTVVLDMDTKQVVEIIDKGKNIPIPKAAGTDYRFSAQNTKINLVNPISIEQPKGPSFTIEDDHLVKWANWEFHLKPDPRAGVIISRVMVRDPNTGEMRNVMYKGFTSELFVPYMDPTDAWYFKTYMDAGEYGFGLQAMPLDPLNDCPRNAYYMDGVFAAGDGKPYVRSNMVCVFESYAGDIGWRHSESPITGMEIREVRPKVTLVVRMAASVANYDYIVDWEFQTDGLIRVKVGLSGILMVKGTSYVNMNQVNSPENLHGTLLSENVIGVIHDHYITFYLDMDVDGPQNSFVKVNIKRQETAAGESPRLSYLKAVRNVAKTEKDAQVKLKLYDPSEYHMVNPSKKTRVGNPVGYKLVPGGTAASLLNLDDPPQKRGAFTNNQIWVTPYNRSEEWAGGLFTYQSKGEDTLAVWSERDRAIENKDIVMWYTLGFHHVPCQEDFPIMPTVSSSFDLKPVNFYESNPILNIPPNSEKDLPVCNTASSA</sequence>
<dbReference type="InterPro" id="IPR015800">
    <property type="entry name" value="Cu_amine_oxidase_N2"/>
</dbReference>
<dbReference type="InterPro" id="IPR015802">
    <property type="entry name" value="Cu_amine_oxidase_N3"/>
</dbReference>
<dbReference type="GO" id="GO:0048038">
    <property type="term" value="F:quinone binding"/>
    <property type="evidence" value="ECO:0007669"/>
    <property type="project" value="InterPro"/>
</dbReference>
<dbReference type="Pfam" id="PF02727">
    <property type="entry name" value="Cu_amine_oxidN2"/>
    <property type="match status" value="2"/>
</dbReference>
<dbReference type="Gene3D" id="3.10.450.40">
    <property type="match status" value="4"/>
</dbReference>
<dbReference type="FunFam" id="3.10.450.40:FF:000005">
    <property type="entry name" value="Amine oxidase"/>
    <property type="match status" value="1"/>
</dbReference>
<dbReference type="InterPro" id="IPR049947">
    <property type="entry name" value="Cu_Am_Ox_Cu-bd"/>
</dbReference>
<evidence type="ECO:0000313" key="17">
    <source>
        <dbReference type="EMBL" id="KVH91911.1"/>
    </source>
</evidence>
<feature type="region of interest" description="Disordered" evidence="12">
    <location>
        <begin position="616"/>
        <end position="640"/>
    </location>
</feature>
<evidence type="ECO:0000256" key="6">
    <source>
        <dbReference type="ARBA" id="ARBA00023002"/>
    </source>
</evidence>
<evidence type="ECO:0000256" key="2">
    <source>
        <dbReference type="ARBA" id="ARBA00007983"/>
    </source>
</evidence>
<dbReference type="InterPro" id="IPR016182">
    <property type="entry name" value="Cu_amine_oxidase_N-reg"/>
</dbReference>
<dbReference type="EMBL" id="LEKV01004898">
    <property type="protein sequence ID" value="KVH91911.1"/>
    <property type="molecule type" value="Genomic_DNA"/>
</dbReference>
<dbReference type="InterPro" id="IPR015798">
    <property type="entry name" value="Cu_amine_oxidase_C"/>
</dbReference>
<dbReference type="GO" id="GO:0005507">
    <property type="term" value="F:copper ion binding"/>
    <property type="evidence" value="ECO:0007669"/>
    <property type="project" value="InterPro"/>
</dbReference>
<feature type="active site" description="Schiff-base intermediate with substrate; via topaquinone" evidence="9">
    <location>
        <position position="1020"/>
    </location>
</feature>
<protein>
    <recommendedName>
        <fullName evidence="11">Amine oxidase</fullName>
        <ecNumber evidence="11">1.4.3.-</ecNumber>
    </recommendedName>
</protein>
<keyword evidence="13" id="KW-0472">Membrane</keyword>
<dbReference type="GO" id="GO:0008131">
    <property type="term" value="F:primary methylamine oxidase activity"/>
    <property type="evidence" value="ECO:0007669"/>
    <property type="project" value="InterPro"/>
</dbReference>
<dbReference type="Gramene" id="KVH91911">
    <property type="protein sequence ID" value="KVH91911"/>
    <property type="gene ID" value="Ccrd_006056"/>
</dbReference>
<dbReference type="GO" id="GO:0009308">
    <property type="term" value="P:amine metabolic process"/>
    <property type="evidence" value="ECO:0007669"/>
    <property type="project" value="UniProtKB-UniRule"/>
</dbReference>
<feature type="active site" description="Proton acceptor" evidence="9">
    <location>
        <position position="932"/>
    </location>
</feature>
<keyword evidence="4 11" id="KW-0479">Metal-binding</keyword>
<evidence type="ECO:0000256" key="10">
    <source>
        <dbReference type="PIRSR" id="PIRSR600269-51"/>
    </source>
</evidence>
<keyword evidence="13" id="KW-0812">Transmembrane</keyword>
<gene>
    <name evidence="17" type="ORF">Ccrd_006056</name>
</gene>
<feature type="transmembrane region" description="Helical" evidence="13">
    <location>
        <begin position="12"/>
        <end position="32"/>
    </location>
</feature>
<evidence type="ECO:0000256" key="12">
    <source>
        <dbReference type="SAM" id="MobiDB-lite"/>
    </source>
</evidence>
<feature type="domain" description="Copper amine oxidase N2-terminal" evidence="15">
    <location>
        <begin position="639"/>
        <end position="720"/>
    </location>
</feature>
<dbReference type="InterPro" id="IPR036460">
    <property type="entry name" value="Cu_amine_oxidase_C_sf"/>
</dbReference>
<comment type="cofactor">
    <cofactor evidence="1">
        <name>Cu cation</name>
        <dbReference type="ChEBI" id="CHEBI:23378"/>
    </cofactor>
</comment>
<dbReference type="PANTHER" id="PTHR10638">
    <property type="entry name" value="COPPER AMINE OXIDASE"/>
    <property type="match status" value="1"/>
</dbReference>
<dbReference type="Pfam" id="PF02728">
    <property type="entry name" value="Cu_amine_oxidN3"/>
    <property type="match status" value="2"/>
</dbReference>
<evidence type="ECO:0000256" key="1">
    <source>
        <dbReference type="ARBA" id="ARBA00001935"/>
    </source>
</evidence>
<evidence type="ECO:0000259" key="14">
    <source>
        <dbReference type="Pfam" id="PF01179"/>
    </source>
</evidence>
<keyword evidence="13" id="KW-1133">Transmembrane helix</keyword>
<evidence type="ECO:0000259" key="15">
    <source>
        <dbReference type="Pfam" id="PF02727"/>
    </source>
</evidence>
<dbReference type="EC" id="1.4.3.-" evidence="11"/>
<evidence type="ECO:0000259" key="16">
    <source>
        <dbReference type="Pfam" id="PF02728"/>
    </source>
</evidence>
<comment type="PTM">
    <text evidence="10 11">Topaquinone (TPQ) is generated by copper-dependent autoxidation of a specific tyrosyl residue.</text>
</comment>
<dbReference type="Pfam" id="PF01179">
    <property type="entry name" value="Cu_amine_oxid"/>
    <property type="match status" value="3"/>
</dbReference>
<dbReference type="Proteomes" id="UP000243975">
    <property type="component" value="Unassembled WGS sequence"/>
</dbReference>
<dbReference type="PROSITE" id="PS01164">
    <property type="entry name" value="COPPER_AMINE_OXID_1"/>
    <property type="match status" value="1"/>
</dbReference>
<reference evidence="17 18" key="1">
    <citation type="journal article" date="2016" name="Sci. Rep.">
        <title>The genome sequence of the outbreeding globe artichoke constructed de novo incorporating a phase-aware low-pass sequencing strategy of F1 progeny.</title>
        <authorList>
            <person name="Scaglione D."/>
            <person name="Reyes-Chin-Wo S."/>
            <person name="Acquadro A."/>
            <person name="Froenicke L."/>
            <person name="Portis E."/>
            <person name="Beitel C."/>
            <person name="Tirone M."/>
            <person name="Mauro R."/>
            <person name="Lo Monaco A."/>
            <person name="Mauromicale G."/>
            <person name="Faccioli P."/>
            <person name="Cattivelli L."/>
            <person name="Rieseberg L."/>
            <person name="Michelmore R."/>
            <person name="Lanteri S."/>
        </authorList>
    </citation>
    <scope>NUCLEOTIDE SEQUENCE [LARGE SCALE GENOMIC DNA]</scope>
    <source>
        <strain evidence="17">2C</strain>
    </source>
</reference>
<evidence type="ECO:0000256" key="13">
    <source>
        <dbReference type="SAM" id="Phobius"/>
    </source>
</evidence>
<feature type="domain" description="Copper amine oxidase catalytic" evidence="14">
    <location>
        <begin position="439"/>
        <end position="592"/>
    </location>
</feature>
<evidence type="ECO:0000256" key="5">
    <source>
        <dbReference type="ARBA" id="ARBA00022772"/>
    </source>
</evidence>
<organism evidence="17 18">
    <name type="scientific">Cynara cardunculus var. scolymus</name>
    <name type="common">Globe artichoke</name>
    <name type="synonym">Cynara scolymus</name>
    <dbReference type="NCBI Taxonomy" id="59895"/>
    <lineage>
        <taxon>Eukaryota</taxon>
        <taxon>Viridiplantae</taxon>
        <taxon>Streptophyta</taxon>
        <taxon>Embryophyta</taxon>
        <taxon>Tracheophyta</taxon>
        <taxon>Spermatophyta</taxon>
        <taxon>Magnoliopsida</taxon>
        <taxon>eudicotyledons</taxon>
        <taxon>Gunneridae</taxon>
        <taxon>Pentapetalae</taxon>
        <taxon>asterids</taxon>
        <taxon>campanulids</taxon>
        <taxon>Asterales</taxon>
        <taxon>Asteraceae</taxon>
        <taxon>Carduoideae</taxon>
        <taxon>Cardueae</taxon>
        <taxon>Carduinae</taxon>
        <taxon>Cynara</taxon>
    </lineage>
</organism>
<dbReference type="SUPFAM" id="SSF54416">
    <property type="entry name" value="Amine oxidase N-terminal region"/>
    <property type="match status" value="4"/>
</dbReference>
<name>A0A103XJJ1_CYNCS</name>
<dbReference type="STRING" id="59895.A0A103XJJ1"/>
<comment type="subunit">
    <text evidence="3">Homodimer.</text>
</comment>
<evidence type="ECO:0000256" key="3">
    <source>
        <dbReference type="ARBA" id="ARBA00011738"/>
    </source>
</evidence>